<dbReference type="Proteomes" id="UP000031523">
    <property type="component" value="Chromosome"/>
</dbReference>
<gene>
    <name evidence="1" type="ORF">SLNWT_5512</name>
</gene>
<sequence>MTYYAAHHEALEEGERAAGELADALRLAGLTLPSLRGDLPTITGEPLVQLGRASVPLVRELAQWIRDRADRTDHAGH</sequence>
<evidence type="ECO:0000313" key="2">
    <source>
        <dbReference type="Proteomes" id="UP000031523"/>
    </source>
</evidence>
<dbReference type="AlphaFoldDB" id="A0A0B5ESW9"/>
<evidence type="ECO:0000313" key="1">
    <source>
        <dbReference type="EMBL" id="AJE85888.1"/>
    </source>
</evidence>
<accession>A0A0B5ESW9</accession>
<dbReference type="KEGG" id="sals:SLNWT_5512"/>
<proteinExistence type="predicted"/>
<organism evidence="1 2">
    <name type="scientific">Streptomyces albus (strain ATCC 21838 / DSM 41398 / FERM P-419 / JCM 4703 / NBRC 107858)</name>
    <dbReference type="NCBI Taxonomy" id="1081613"/>
    <lineage>
        <taxon>Bacteria</taxon>
        <taxon>Bacillati</taxon>
        <taxon>Actinomycetota</taxon>
        <taxon>Actinomycetes</taxon>
        <taxon>Kitasatosporales</taxon>
        <taxon>Streptomycetaceae</taxon>
        <taxon>Streptomyces</taxon>
    </lineage>
</organism>
<name>A0A0B5ESW9_STRA4</name>
<protein>
    <submittedName>
        <fullName evidence="1">Uncharacterized protein</fullName>
    </submittedName>
</protein>
<reference evidence="1 2" key="1">
    <citation type="submission" date="2015-01" db="EMBL/GenBank/DDBJ databases">
        <title>Enhanced salinomycin production by adjusting the supply of polyketide extender units in Streptomyce albus DSM 41398.</title>
        <authorList>
            <person name="Lu C."/>
        </authorList>
    </citation>
    <scope>NUCLEOTIDE SEQUENCE [LARGE SCALE GENOMIC DNA]</scope>
    <source>
        <strain evidence="2">ATCC 21838 / DSM 41398 / FERM P-419 / JCM 4703 / NBRC 107858</strain>
    </source>
</reference>
<keyword evidence="2" id="KW-1185">Reference proteome</keyword>
<dbReference type="EMBL" id="CP010519">
    <property type="protein sequence ID" value="AJE85888.1"/>
    <property type="molecule type" value="Genomic_DNA"/>
</dbReference>